<feature type="transmembrane region" description="Helical" evidence="9">
    <location>
        <begin position="917"/>
        <end position="936"/>
    </location>
</feature>
<feature type="transmembrane region" description="Helical" evidence="9">
    <location>
        <begin position="581"/>
        <end position="601"/>
    </location>
</feature>
<dbReference type="NCBIfam" id="TIGR00805">
    <property type="entry name" value="oat"/>
    <property type="match status" value="2"/>
</dbReference>
<reference evidence="11 12" key="1">
    <citation type="journal article" date="2018" name="J. Allergy Clin. Immunol.">
        <title>High-quality assembly of Dermatophagoides pteronyssinus genome and transcriptome reveals a wide range of novel allergens.</title>
        <authorList>
            <person name="Liu X.Y."/>
            <person name="Yang K.Y."/>
            <person name="Wang M.Q."/>
            <person name="Kwok J.S."/>
            <person name="Zeng X."/>
            <person name="Yang Z."/>
            <person name="Xiao X.J."/>
            <person name="Lau C.P."/>
            <person name="Li Y."/>
            <person name="Huang Z.M."/>
            <person name="Ba J.G."/>
            <person name="Yim A.K."/>
            <person name="Ouyang C.Y."/>
            <person name="Ngai S.M."/>
            <person name="Chan T.F."/>
            <person name="Leung E.L."/>
            <person name="Liu L."/>
            <person name="Liu Z.G."/>
            <person name="Tsui S.K."/>
        </authorList>
    </citation>
    <scope>NUCLEOTIDE SEQUENCE [LARGE SCALE GENOMIC DNA]</scope>
    <source>
        <strain evidence="11">Derp</strain>
    </source>
</reference>
<comment type="similarity">
    <text evidence="2">Belongs to the organo anion transporter (TC 2.A.60) family.</text>
</comment>
<dbReference type="SUPFAM" id="SSF103473">
    <property type="entry name" value="MFS general substrate transporter"/>
    <property type="match status" value="2"/>
</dbReference>
<feature type="domain" description="Kazal-like" evidence="10">
    <location>
        <begin position="1351"/>
        <end position="1406"/>
    </location>
</feature>
<feature type="transmembrane region" description="Helical" evidence="9">
    <location>
        <begin position="613"/>
        <end position="633"/>
    </location>
</feature>
<accession>A0ABQ8IXD8</accession>
<keyword evidence="3" id="KW-1003">Cell membrane</keyword>
<keyword evidence="5 9" id="KW-1133">Transmembrane helix</keyword>
<evidence type="ECO:0000256" key="8">
    <source>
        <dbReference type="SAM" id="MobiDB-lite"/>
    </source>
</evidence>
<keyword evidence="12" id="KW-1185">Reference proteome</keyword>
<dbReference type="PANTHER" id="PTHR11388">
    <property type="entry name" value="ORGANIC ANION TRANSPORTER"/>
    <property type="match status" value="1"/>
</dbReference>
<sequence length="1517" mass="167385">MNKEIQSSSTSTGVKHLYGHHHHHHQQHHHYHNKMHYSGESGNGGVPSSSSSSSIQQQPSNMMITTHSHHHRPRYIHGHRRAKSAGNAQSATRDSYSYYAATGLYAHQSGESLVDKSGPIIALAVPNLKKTSSEKTIHYDAAYPPYYFPLHHHTSSIDPNISIKYSSLKMRTGDHNNGDDDDFDVEKIECGCLAMKFDSLRRYATIQFFVFLCCLLVTLQQALSSGYFNSVITTMEKRFDISSQMSGAIVSTFEIGNLATIIFVSYFGTHRHIPRWIGTGIVVTAIGSLIFSLPHFMSLRSPLDSNGRNQSDQQYLDNTCRIPKPALTSPFLEKASQFINLGLLDDDPNCQQESNYHAPQMLVFMLAMVLIGCGGTPIFTLGTTYIDDHVPKESSSMYMGCMYSMVAFGLVCGFLLGGFFINVHENALGTGIVPQDIFPGHPKWIGAWWAGFIMLGVLLLIISIPFFIFPKSLKTKKPKELMVALPSNGGHSYTGNNSNCAGNKSTNNDDPNGTINSKNIKYGRKLGEIPACMWRLATNPVYMVTCLGSCMELAIVSGFLIFLPKYLETQFSLGKSQANLFAGGIAIPGACFGIFLGGYILKRFQLTPKGAIQVVLFFNIICMGLYTALYFLGCENVKMAGTTLPYANTTRFQDSFSVNLTAECNLGCRCSSNDLEPVCDVRNKISYYSPCFAGCTSVDNSRDIRNYSNCACLLSNNNNNREITMVPIVTPGPCHQICTAMVPFMVLLFVITLVVSITQMPVVMITLRSVDEEERSLALGMQFVLFRLFGYIPSPIVFGNVIDSTCLVWKNHCGEQGGFCLLYNIEQFRLRYVGVCSAFKITAAILFFFDLLLICYREKKELKKLQMKTGGFTTDEVISSIISLDRLSVFGWAGVYYTYFVSVLTTIEKLYQIQSRTIGMVMSSTEIGQISGALLLTYYGGQGHRPRWIATGMLMFACAALLCSTPHYLFGSQQSKNMITVDDNDDGTTSISLSSVTIPMCMINSSITIDQMEICSEKSDSIQQHSRMINFILAIFFMSLLMIGLGTTAVNTLGIPYIDDNVAPKESPLYFGITIGVRIFGPVCGFLLGSVCTGIPVQFPFGTSDLQPNDPNWIGAWWLGLFLVGVSLLLASIPMMIFPRRLPQPDPSSYCHQQQQQQQQIEQQQQQIEQENLLKSQKITDQKDVEHVTQSESITYYNNLQSTDNDNSKSICGGGSGGDSGFSQALKRLLTNKILLCRTASSVLHILPISGLYTFLPKYLESQYQLIAGDANIIAGLAGILVMGFGVFASGTFMRRFNPSAQSVAKWIAFAAISHVIGMIILMFLGCPPNQFAGIKQHDSMTGRNYFVGIDQKNLTCSFDCNCPQGRFEPICGTNGITYLSPCLAGCSSIHINNTEKFYTNCKCDHHHPDSSDNIIIRKKIIAKPGICPSKCNTLTLYVIIFSLSALIISTSEVGAMLLTLRCVEPRDKAMALGFISFATGLFGNVPCPILYGTVIDSTCLFWEENCGKLGACQIDI</sequence>
<dbReference type="InterPro" id="IPR036259">
    <property type="entry name" value="MFS_trans_sf"/>
</dbReference>
<reference evidence="11 12" key="2">
    <citation type="journal article" date="2022" name="Mol. Biol. Evol.">
        <title>Comparative Genomics Reveals Insights into the Divergent Evolution of Astigmatic Mites and Household Pest Adaptations.</title>
        <authorList>
            <person name="Xiong Q."/>
            <person name="Wan A.T."/>
            <person name="Liu X."/>
            <person name="Fung C.S."/>
            <person name="Xiao X."/>
            <person name="Malainual N."/>
            <person name="Hou J."/>
            <person name="Wang L."/>
            <person name="Wang M."/>
            <person name="Yang K.Y."/>
            <person name="Cui Y."/>
            <person name="Leung E.L."/>
            <person name="Nong W."/>
            <person name="Shin S.K."/>
            <person name="Au S.W."/>
            <person name="Jeong K.Y."/>
            <person name="Chew F.T."/>
            <person name="Hui J.H."/>
            <person name="Leung T.F."/>
            <person name="Tungtrongchitr A."/>
            <person name="Zhong N."/>
            <person name="Liu Z."/>
            <person name="Tsui S.K."/>
        </authorList>
    </citation>
    <scope>NUCLEOTIDE SEQUENCE [LARGE SCALE GENOMIC DNA]</scope>
    <source>
        <strain evidence="11">Derp</strain>
    </source>
</reference>
<protein>
    <submittedName>
        <fullName evidence="11">Solute carrier organic anion transporter member 5A1</fullName>
    </submittedName>
</protein>
<feature type="transmembrane region" description="Helical" evidence="9">
    <location>
        <begin position="362"/>
        <end position="386"/>
    </location>
</feature>
<dbReference type="InterPro" id="IPR004156">
    <property type="entry name" value="OATP"/>
</dbReference>
<evidence type="ECO:0000313" key="12">
    <source>
        <dbReference type="Proteomes" id="UP000887458"/>
    </source>
</evidence>
<dbReference type="Pfam" id="PF07648">
    <property type="entry name" value="Kazal_2"/>
    <property type="match status" value="2"/>
</dbReference>
<comment type="subcellular location">
    <subcellularLocation>
        <location evidence="1">Cell membrane</location>
        <topology evidence="1">Multi-pass membrane protein</topology>
    </subcellularLocation>
</comment>
<dbReference type="CDD" id="cd17404">
    <property type="entry name" value="MFS_SLCO5_OATP5"/>
    <property type="match status" value="1"/>
</dbReference>
<feature type="transmembrane region" description="Helical" evidence="9">
    <location>
        <begin position="948"/>
        <end position="970"/>
    </location>
</feature>
<dbReference type="InterPro" id="IPR002350">
    <property type="entry name" value="Kazal_dom"/>
</dbReference>
<evidence type="ECO:0000256" key="7">
    <source>
        <dbReference type="ARBA" id="ARBA00023157"/>
    </source>
</evidence>
<keyword evidence="7" id="KW-1015">Disulfide bond</keyword>
<evidence type="ECO:0000256" key="4">
    <source>
        <dbReference type="ARBA" id="ARBA00022692"/>
    </source>
</evidence>
<dbReference type="Proteomes" id="UP000887458">
    <property type="component" value="Unassembled WGS sequence"/>
</dbReference>
<dbReference type="EMBL" id="NJHN03000104">
    <property type="protein sequence ID" value="KAH9414852.1"/>
    <property type="molecule type" value="Genomic_DNA"/>
</dbReference>
<feature type="transmembrane region" description="Helical" evidence="9">
    <location>
        <begin position="276"/>
        <end position="297"/>
    </location>
</feature>
<feature type="transmembrane region" description="Helical" evidence="9">
    <location>
        <begin position="877"/>
        <end position="897"/>
    </location>
</feature>
<feature type="transmembrane region" description="Helical" evidence="9">
    <location>
        <begin position="777"/>
        <end position="798"/>
    </location>
</feature>
<feature type="transmembrane region" description="Helical" evidence="9">
    <location>
        <begin position="1116"/>
        <end position="1138"/>
    </location>
</feature>
<feature type="transmembrane region" description="Helical" evidence="9">
    <location>
        <begin position="243"/>
        <end position="264"/>
    </location>
</feature>
<dbReference type="PANTHER" id="PTHR11388:SF142">
    <property type="entry name" value="SOLUTE CARRIER ORGANIC ANION TRANSPORTER FAMILY MEMBER 5A1"/>
    <property type="match status" value="1"/>
</dbReference>
<comment type="caution">
    <text evidence="11">The sequence shown here is derived from an EMBL/GenBank/DDBJ whole genome shotgun (WGS) entry which is preliminary data.</text>
</comment>
<name>A0ABQ8IXD8_DERPT</name>
<feature type="compositionally biased region" description="Polar residues" evidence="8">
    <location>
        <begin position="1"/>
        <end position="13"/>
    </location>
</feature>
<feature type="transmembrane region" description="Helical" evidence="9">
    <location>
        <begin position="1307"/>
        <end position="1326"/>
    </location>
</feature>
<evidence type="ECO:0000259" key="10">
    <source>
        <dbReference type="PROSITE" id="PS51465"/>
    </source>
</evidence>
<feature type="transmembrane region" description="Helical" evidence="9">
    <location>
        <begin position="1273"/>
        <end position="1295"/>
    </location>
</feature>
<dbReference type="Pfam" id="PF03137">
    <property type="entry name" value="OATP"/>
    <property type="match status" value="2"/>
</dbReference>
<dbReference type="Gene3D" id="1.20.1250.20">
    <property type="entry name" value="MFS general substrate transporter like domains"/>
    <property type="match status" value="2"/>
</dbReference>
<feature type="transmembrane region" description="Helical" evidence="9">
    <location>
        <begin position="447"/>
        <end position="469"/>
    </location>
</feature>
<evidence type="ECO:0000256" key="3">
    <source>
        <dbReference type="ARBA" id="ARBA00022475"/>
    </source>
</evidence>
<keyword evidence="6 9" id="KW-0472">Membrane</keyword>
<dbReference type="SUPFAM" id="SSF100895">
    <property type="entry name" value="Kazal-type serine protease inhibitors"/>
    <property type="match status" value="2"/>
</dbReference>
<feature type="transmembrane region" description="Helical" evidence="9">
    <location>
        <begin position="1235"/>
        <end position="1253"/>
    </location>
</feature>
<evidence type="ECO:0000256" key="1">
    <source>
        <dbReference type="ARBA" id="ARBA00004651"/>
    </source>
</evidence>
<feature type="transmembrane region" description="Helical" evidence="9">
    <location>
        <begin position="1471"/>
        <end position="1492"/>
    </location>
</feature>
<proteinExistence type="inferred from homology"/>
<feature type="compositionally biased region" description="Basic residues" evidence="8">
    <location>
        <begin position="17"/>
        <end position="35"/>
    </location>
</feature>
<feature type="transmembrane region" description="Helical" evidence="9">
    <location>
        <begin position="398"/>
        <end position="421"/>
    </location>
</feature>
<feature type="domain" description="Kazal-like" evidence="10">
    <location>
        <begin position="658"/>
        <end position="711"/>
    </location>
</feature>
<evidence type="ECO:0000256" key="5">
    <source>
        <dbReference type="ARBA" id="ARBA00022989"/>
    </source>
</evidence>
<evidence type="ECO:0000313" key="11">
    <source>
        <dbReference type="EMBL" id="KAH9414852.1"/>
    </source>
</evidence>
<feature type="transmembrane region" description="Helical" evidence="9">
    <location>
        <begin position="741"/>
        <end position="765"/>
    </location>
</feature>
<feature type="region of interest" description="Disordered" evidence="8">
    <location>
        <begin position="1"/>
        <end position="61"/>
    </location>
</feature>
<dbReference type="CDD" id="cd17336">
    <property type="entry name" value="MFS_SLCO_OATP"/>
    <property type="match status" value="1"/>
</dbReference>
<keyword evidence="4 9" id="KW-0812">Transmembrane</keyword>
<gene>
    <name evidence="11" type="primary">SLCO5A1_1</name>
    <name evidence="11" type="ORF">DERP_012442</name>
</gene>
<feature type="transmembrane region" description="Helical" evidence="9">
    <location>
        <begin position="1031"/>
        <end position="1057"/>
    </location>
</feature>
<evidence type="ECO:0000256" key="2">
    <source>
        <dbReference type="ARBA" id="ARBA00009657"/>
    </source>
</evidence>
<feature type="transmembrane region" description="Helical" evidence="9">
    <location>
        <begin position="203"/>
        <end position="223"/>
    </location>
</feature>
<feature type="transmembrane region" description="Helical" evidence="9">
    <location>
        <begin position="1435"/>
        <end position="1459"/>
    </location>
</feature>
<dbReference type="PROSITE" id="PS51465">
    <property type="entry name" value="KAZAL_2"/>
    <property type="match status" value="2"/>
</dbReference>
<evidence type="ECO:0000256" key="9">
    <source>
        <dbReference type="SAM" id="Phobius"/>
    </source>
</evidence>
<feature type="transmembrane region" description="Helical" evidence="9">
    <location>
        <begin position="832"/>
        <end position="856"/>
    </location>
</feature>
<organism evidence="11 12">
    <name type="scientific">Dermatophagoides pteronyssinus</name>
    <name type="common">European house dust mite</name>
    <dbReference type="NCBI Taxonomy" id="6956"/>
    <lineage>
        <taxon>Eukaryota</taxon>
        <taxon>Metazoa</taxon>
        <taxon>Ecdysozoa</taxon>
        <taxon>Arthropoda</taxon>
        <taxon>Chelicerata</taxon>
        <taxon>Arachnida</taxon>
        <taxon>Acari</taxon>
        <taxon>Acariformes</taxon>
        <taxon>Sarcoptiformes</taxon>
        <taxon>Astigmata</taxon>
        <taxon>Psoroptidia</taxon>
        <taxon>Analgoidea</taxon>
        <taxon>Pyroglyphidae</taxon>
        <taxon>Dermatophagoidinae</taxon>
        <taxon>Dermatophagoides</taxon>
    </lineage>
</organism>
<dbReference type="InterPro" id="IPR036058">
    <property type="entry name" value="Kazal_dom_sf"/>
</dbReference>
<evidence type="ECO:0000256" key="6">
    <source>
        <dbReference type="ARBA" id="ARBA00023136"/>
    </source>
</evidence>